<evidence type="ECO:0000256" key="2">
    <source>
        <dbReference type="ARBA" id="ARBA00022485"/>
    </source>
</evidence>
<dbReference type="InterPro" id="IPR004646">
    <property type="entry name" value="Fe-S_hydro-lyase_TtdA-typ_cat"/>
</dbReference>
<reference evidence="8 9" key="1">
    <citation type="submission" date="2020-08" db="EMBL/GenBank/DDBJ databases">
        <title>Genome public.</title>
        <authorList>
            <person name="Liu C."/>
            <person name="Sun Q."/>
        </authorList>
    </citation>
    <scope>NUCLEOTIDE SEQUENCE [LARGE SCALE GENOMIC DNA]</scope>
    <source>
        <strain evidence="8 9">New-38</strain>
    </source>
</reference>
<comment type="caution">
    <text evidence="8">The sequence shown here is derived from an EMBL/GenBank/DDBJ whole genome shotgun (WGS) entry which is preliminary data.</text>
</comment>
<keyword evidence="2" id="KW-0004">4Fe-4S</keyword>
<evidence type="ECO:0000256" key="4">
    <source>
        <dbReference type="ARBA" id="ARBA00023004"/>
    </source>
</evidence>
<dbReference type="Pfam" id="PF05681">
    <property type="entry name" value="Fumerase"/>
    <property type="match status" value="1"/>
</dbReference>
<evidence type="ECO:0000256" key="3">
    <source>
        <dbReference type="ARBA" id="ARBA00022723"/>
    </source>
</evidence>
<keyword evidence="6 8" id="KW-0456">Lyase</keyword>
<comment type="similarity">
    <text evidence="1">Belongs to the class-I fumarase family.</text>
</comment>
<proteinExistence type="inferred from homology"/>
<dbReference type="InterPro" id="IPR051208">
    <property type="entry name" value="Class-I_Fumarase/Tartrate_DH"/>
</dbReference>
<dbReference type="RefSeq" id="WP_101693648.1">
    <property type="nucleotide sequence ID" value="NZ_JACOPR010000001.1"/>
</dbReference>
<dbReference type="PANTHER" id="PTHR30389">
    <property type="entry name" value="FUMARATE HYDRATASE-RELATED"/>
    <property type="match status" value="1"/>
</dbReference>
<dbReference type="NCBIfam" id="TIGR00722">
    <property type="entry name" value="ttdA_fumA_fumB"/>
    <property type="match status" value="1"/>
</dbReference>
<dbReference type="NCBIfam" id="NF004885">
    <property type="entry name" value="PRK06246.1"/>
    <property type="match status" value="1"/>
</dbReference>
<dbReference type="PANTHER" id="PTHR30389:SF17">
    <property type="entry name" value="L(+)-TARTRATE DEHYDRATASE SUBUNIT ALPHA-RELATED"/>
    <property type="match status" value="1"/>
</dbReference>
<name>A0ABR7HPX0_9FIRM</name>
<sequence>MRDISCEEITRTVRDLCIQANCHLPVDVQEAIVKAEGSERSPVGKAILGDLEENFRFADARELPICQDTGMAVVFVELGQEVHITGGLLSDAVNAGVAQGYVEGHLRCSVVGDPLRRVNTNNNTPAIIHLTLVEGDRLSITVAPKGFGSENMTALRMLKPSVGPEAVVDFIVEAVSNAGSNPCPPIVVGVGVGGTSEMATLLAKRALLRPVDQHNEDPFYADLEAKALARINALGIGPQGLGGTTTALSVCILHYGTHIAGLPCAVNIGCHVTRHASAVL</sequence>
<protein>
    <submittedName>
        <fullName evidence="8">Fumarate hydratase</fullName>
        <ecNumber evidence="8">4.2.1.2</ecNumber>
    </submittedName>
</protein>
<keyword evidence="4" id="KW-0408">Iron</keyword>
<evidence type="ECO:0000256" key="6">
    <source>
        <dbReference type="ARBA" id="ARBA00023239"/>
    </source>
</evidence>
<dbReference type="EC" id="4.2.1.2" evidence="8"/>
<evidence type="ECO:0000313" key="8">
    <source>
        <dbReference type="EMBL" id="MBC5729565.1"/>
    </source>
</evidence>
<keyword evidence="9" id="KW-1185">Reference proteome</keyword>
<accession>A0ABR7HPX0</accession>
<dbReference type="EMBL" id="JACOPR010000001">
    <property type="protein sequence ID" value="MBC5729565.1"/>
    <property type="molecule type" value="Genomic_DNA"/>
</dbReference>
<evidence type="ECO:0000256" key="5">
    <source>
        <dbReference type="ARBA" id="ARBA00023014"/>
    </source>
</evidence>
<evidence type="ECO:0000313" key="9">
    <source>
        <dbReference type="Proteomes" id="UP000660021"/>
    </source>
</evidence>
<dbReference type="Proteomes" id="UP000660021">
    <property type="component" value="Unassembled WGS sequence"/>
</dbReference>
<evidence type="ECO:0000256" key="1">
    <source>
        <dbReference type="ARBA" id="ARBA00008876"/>
    </source>
</evidence>
<organism evidence="8 9">
    <name type="scientific">Pseudoflavonifractor hominis</name>
    <dbReference type="NCBI Taxonomy" id="2763059"/>
    <lineage>
        <taxon>Bacteria</taxon>
        <taxon>Bacillati</taxon>
        <taxon>Bacillota</taxon>
        <taxon>Clostridia</taxon>
        <taxon>Eubacteriales</taxon>
        <taxon>Oscillospiraceae</taxon>
        <taxon>Pseudoflavonifractor</taxon>
    </lineage>
</organism>
<dbReference type="GO" id="GO:0004333">
    <property type="term" value="F:fumarate hydratase activity"/>
    <property type="evidence" value="ECO:0007669"/>
    <property type="project" value="UniProtKB-EC"/>
</dbReference>
<keyword evidence="3" id="KW-0479">Metal-binding</keyword>
<gene>
    <name evidence="8" type="ORF">H8S34_01795</name>
</gene>
<keyword evidence="5" id="KW-0411">Iron-sulfur</keyword>
<evidence type="ECO:0000259" key="7">
    <source>
        <dbReference type="Pfam" id="PF05681"/>
    </source>
</evidence>
<feature type="domain" description="Fe-S hydro-lyase tartrate dehydratase alpha-type catalytic" evidence="7">
    <location>
        <begin position="11"/>
        <end position="278"/>
    </location>
</feature>